<name>A0A383D6D6_9ZZZZ</name>
<feature type="non-terminal residue" evidence="1">
    <location>
        <position position="81"/>
    </location>
</feature>
<feature type="non-terminal residue" evidence="1">
    <location>
        <position position="1"/>
    </location>
</feature>
<gene>
    <name evidence="1" type="ORF">METZ01_LOCUS492960</name>
</gene>
<reference evidence="1" key="1">
    <citation type="submission" date="2018-05" db="EMBL/GenBank/DDBJ databases">
        <authorList>
            <person name="Lanie J.A."/>
            <person name="Ng W.-L."/>
            <person name="Kazmierczak K.M."/>
            <person name="Andrzejewski T.M."/>
            <person name="Davidsen T.M."/>
            <person name="Wayne K.J."/>
            <person name="Tettelin H."/>
            <person name="Glass J.I."/>
            <person name="Rusch D."/>
            <person name="Podicherti R."/>
            <person name="Tsui H.-C.T."/>
            <person name="Winkler M.E."/>
        </authorList>
    </citation>
    <scope>NUCLEOTIDE SEQUENCE</scope>
</reference>
<accession>A0A383D6D6</accession>
<dbReference type="EMBL" id="UINC01214742">
    <property type="protein sequence ID" value="SVE40106.1"/>
    <property type="molecule type" value="Genomic_DNA"/>
</dbReference>
<organism evidence="1">
    <name type="scientific">marine metagenome</name>
    <dbReference type="NCBI Taxonomy" id="408172"/>
    <lineage>
        <taxon>unclassified sequences</taxon>
        <taxon>metagenomes</taxon>
        <taxon>ecological metagenomes</taxon>
    </lineage>
</organism>
<sequence>VNGSSQVTGEERPHPALILPRVSGQCLDVTHTRWFPRLDTDAVLGRYVQQQLCVARLYDPITAAMDHTQSTTCRSPNSVEG</sequence>
<protein>
    <submittedName>
        <fullName evidence="1">Uncharacterized protein</fullName>
    </submittedName>
</protein>
<evidence type="ECO:0000313" key="1">
    <source>
        <dbReference type="EMBL" id="SVE40106.1"/>
    </source>
</evidence>
<proteinExistence type="predicted"/>
<dbReference type="AlphaFoldDB" id="A0A383D6D6"/>